<feature type="region of interest" description="Disordered" evidence="1">
    <location>
        <begin position="53"/>
        <end position="84"/>
    </location>
</feature>
<evidence type="ECO:0000256" key="1">
    <source>
        <dbReference type="SAM" id="MobiDB-lite"/>
    </source>
</evidence>
<accession>G2E535</accession>
<dbReference type="OrthoDB" id="346235at2"/>
<feature type="compositionally biased region" description="Polar residues" evidence="1">
    <location>
        <begin position="53"/>
        <end position="64"/>
    </location>
</feature>
<name>G2E535_9GAMM</name>
<dbReference type="AlphaFoldDB" id="G2E535"/>
<protein>
    <submittedName>
        <fullName evidence="3">Uncharacterized protein</fullName>
    </submittedName>
</protein>
<feature type="chain" id="PRO_5003428978" evidence="2">
    <location>
        <begin position="27"/>
        <end position="84"/>
    </location>
</feature>
<organism evidence="3 4">
    <name type="scientific">Thiorhodococcus drewsii AZ1</name>
    <dbReference type="NCBI Taxonomy" id="765913"/>
    <lineage>
        <taxon>Bacteria</taxon>
        <taxon>Pseudomonadati</taxon>
        <taxon>Pseudomonadota</taxon>
        <taxon>Gammaproteobacteria</taxon>
        <taxon>Chromatiales</taxon>
        <taxon>Chromatiaceae</taxon>
        <taxon>Thiorhodococcus</taxon>
    </lineage>
</organism>
<evidence type="ECO:0000256" key="2">
    <source>
        <dbReference type="SAM" id="SignalP"/>
    </source>
</evidence>
<dbReference type="EMBL" id="AFWT01000028">
    <property type="protein sequence ID" value="EGV29082.1"/>
    <property type="molecule type" value="Genomic_DNA"/>
</dbReference>
<dbReference type="RefSeq" id="WP_007042111.1">
    <property type="nucleotide sequence ID" value="NZ_AFWT01000028.1"/>
</dbReference>
<dbReference type="STRING" id="765913.ThidrDRAFT_3398"/>
<keyword evidence="2" id="KW-0732">Signal</keyword>
<gene>
    <name evidence="3" type="ORF">ThidrDRAFT_3398</name>
</gene>
<comment type="caution">
    <text evidence="3">The sequence shown here is derived from an EMBL/GenBank/DDBJ whole genome shotgun (WGS) entry which is preliminary data.</text>
</comment>
<dbReference type="PROSITE" id="PS51257">
    <property type="entry name" value="PROKAR_LIPOPROTEIN"/>
    <property type="match status" value="1"/>
</dbReference>
<dbReference type="Proteomes" id="UP000004200">
    <property type="component" value="Unassembled WGS sequence"/>
</dbReference>
<keyword evidence="4" id="KW-1185">Reference proteome</keyword>
<sequence>MTRIPPDLATRLILVASLIGAPSAFAASACKGLERPTCEGKMDCRWVKGYKKQNGSQVSGYCRSSQRKTHNSDQGMDKASSSKQ</sequence>
<evidence type="ECO:0000313" key="3">
    <source>
        <dbReference type="EMBL" id="EGV29082.1"/>
    </source>
</evidence>
<proteinExistence type="predicted"/>
<feature type="signal peptide" evidence="2">
    <location>
        <begin position="1"/>
        <end position="26"/>
    </location>
</feature>
<evidence type="ECO:0000313" key="4">
    <source>
        <dbReference type="Proteomes" id="UP000004200"/>
    </source>
</evidence>
<reference evidence="3 4" key="1">
    <citation type="submission" date="2011-06" db="EMBL/GenBank/DDBJ databases">
        <title>The draft genome of Thiorhodococcus drewsii AZ1.</title>
        <authorList>
            <consortium name="US DOE Joint Genome Institute (JGI-PGF)"/>
            <person name="Lucas S."/>
            <person name="Han J."/>
            <person name="Lapidus A."/>
            <person name="Cheng J.-F."/>
            <person name="Goodwin L."/>
            <person name="Pitluck S."/>
            <person name="Peters L."/>
            <person name="Land M.L."/>
            <person name="Hauser L."/>
            <person name="Vogl K."/>
            <person name="Liu Z."/>
            <person name="Imhoff J."/>
            <person name="Thiel V."/>
            <person name="Frigaard N.-U."/>
            <person name="Bryant D.A."/>
            <person name="Woyke T.J."/>
        </authorList>
    </citation>
    <scope>NUCLEOTIDE SEQUENCE [LARGE SCALE GENOMIC DNA]</scope>
    <source>
        <strain evidence="3 4">AZ1</strain>
    </source>
</reference>